<reference evidence="1 2" key="1">
    <citation type="journal article" date="2018" name="Sci. Rep.">
        <title>Genomic signatures of local adaptation to the degree of environmental predictability in rotifers.</title>
        <authorList>
            <person name="Franch-Gras L."/>
            <person name="Hahn C."/>
            <person name="Garcia-Roger E.M."/>
            <person name="Carmona M.J."/>
            <person name="Serra M."/>
            <person name="Gomez A."/>
        </authorList>
    </citation>
    <scope>NUCLEOTIDE SEQUENCE [LARGE SCALE GENOMIC DNA]</scope>
    <source>
        <strain evidence="1">HYR1</strain>
    </source>
</reference>
<proteinExistence type="predicted"/>
<dbReference type="Proteomes" id="UP000276133">
    <property type="component" value="Unassembled WGS sequence"/>
</dbReference>
<comment type="caution">
    <text evidence="1">The sequence shown here is derived from an EMBL/GenBank/DDBJ whole genome shotgun (WGS) entry which is preliminary data.</text>
</comment>
<evidence type="ECO:0000313" key="1">
    <source>
        <dbReference type="EMBL" id="RNA28901.1"/>
    </source>
</evidence>
<sequence length="63" mass="7368">MFHLVLENCLNFYKNKLSNTGKHFFSSAKIIFSEAKNVHNSLNYLLLPNVILRGYFRGYSIIK</sequence>
<protein>
    <submittedName>
        <fullName evidence="1">Uncharacterized protein</fullName>
    </submittedName>
</protein>
<organism evidence="1 2">
    <name type="scientific">Brachionus plicatilis</name>
    <name type="common">Marine rotifer</name>
    <name type="synonym">Brachionus muelleri</name>
    <dbReference type="NCBI Taxonomy" id="10195"/>
    <lineage>
        <taxon>Eukaryota</taxon>
        <taxon>Metazoa</taxon>
        <taxon>Spiralia</taxon>
        <taxon>Gnathifera</taxon>
        <taxon>Rotifera</taxon>
        <taxon>Eurotatoria</taxon>
        <taxon>Monogononta</taxon>
        <taxon>Pseudotrocha</taxon>
        <taxon>Ploima</taxon>
        <taxon>Brachionidae</taxon>
        <taxon>Brachionus</taxon>
    </lineage>
</organism>
<name>A0A3M7RZB8_BRAPC</name>
<keyword evidence="2" id="KW-1185">Reference proteome</keyword>
<gene>
    <name evidence="1" type="ORF">BpHYR1_049587</name>
</gene>
<evidence type="ECO:0000313" key="2">
    <source>
        <dbReference type="Proteomes" id="UP000276133"/>
    </source>
</evidence>
<dbReference type="EMBL" id="REGN01002321">
    <property type="protein sequence ID" value="RNA28901.1"/>
    <property type="molecule type" value="Genomic_DNA"/>
</dbReference>
<dbReference type="AlphaFoldDB" id="A0A3M7RZB8"/>
<accession>A0A3M7RZB8</accession>